<evidence type="ECO:0000313" key="1">
    <source>
        <dbReference type="EMBL" id="CAB4334264.1"/>
    </source>
</evidence>
<proteinExistence type="predicted"/>
<dbReference type="EMBL" id="CAESAF010000030">
    <property type="protein sequence ID" value="CAB4334264.1"/>
    <property type="molecule type" value="Genomic_DNA"/>
</dbReference>
<protein>
    <submittedName>
        <fullName evidence="1">Unannotated protein</fullName>
    </submittedName>
</protein>
<name>A0A6J5YVN9_9ZZZZ</name>
<dbReference type="AlphaFoldDB" id="A0A6J5YVN9"/>
<sequence>MNEVAAVPLVRVVDAIDWVAVSGPFMTSAKVFELVALFESVAVTV</sequence>
<gene>
    <name evidence="1" type="ORF">UFOPK3574_00433</name>
</gene>
<organism evidence="1">
    <name type="scientific">freshwater metagenome</name>
    <dbReference type="NCBI Taxonomy" id="449393"/>
    <lineage>
        <taxon>unclassified sequences</taxon>
        <taxon>metagenomes</taxon>
        <taxon>ecological metagenomes</taxon>
    </lineage>
</organism>
<reference evidence="1" key="1">
    <citation type="submission" date="2020-05" db="EMBL/GenBank/DDBJ databases">
        <authorList>
            <person name="Chiriac C."/>
            <person name="Salcher M."/>
            <person name="Ghai R."/>
            <person name="Kavagutti S V."/>
        </authorList>
    </citation>
    <scope>NUCLEOTIDE SEQUENCE</scope>
</reference>
<accession>A0A6J5YVN9</accession>